<comment type="caution">
    <text evidence="2">The sequence shown here is derived from an EMBL/GenBank/DDBJ whole genome shotgun (WGS) entry which is preliminary data.</text>
</comment>
<feature type="region of interest" description="Disordered" evidence="1">
    <location>
        <begin position="99"/>
        <end position="131"/>
    </location>
</feature>
<feature type="compositionally biased region" description="Basic and acidic residues" evidence="1">
    <location>
        <begin position="122"/>
        <end position="131"/>
    </location>
</feature>
<sequence length="131" mass="13737">MTASSTPVAASSTKDVHVSPVLPLASTSIAPSPSRSQARRVGARASPPSLGPSVFRQATASDGLSPGLYASRETSRAPCTPNTRFWKHSACWRLGWSPSRTASHIAPPRCIPTSPDSAKTSPDPETKNSRS</sequence>
<dbReference type="AlphaFoldDB" id="A0A150PR52"/>
<organism evidence="2 3">
    <name type="scientific">Sorangium cellulosum</name>
    <name type="common">Polyangium cellulosum</name>
    <dbReference type="NCBI Taxonomy" id="56"/>
    <lineage>
        <taxon>Bacteria</taxon>
        <taxon>Pseudomonadati</taxon>
        <taxon>Myxococcota</taxon>
        <taxon>Polyangia</taxon>
        <taxon>Polyangiales</taxon>
        <taxon>Polyangiaceae</taxon>
        <taxon>Sorangium</taxon>
    </lineage>
</organism>
<reference evidence="2 3" key="1">
    <citation type="submission" date="2014-02" db="EMBL/GenBank/DDBJ databases">
        <title>The small core and large imbalanced accessory genome model reveals a collaborative survival strategy of Sorangium cellulosum strains in nature.</title>
        <authorList>
            <person name="Han K."/>
            <person name="Peng R."/>
            <person name="Blom J."/>
            <person name="Li Y.-Z."/>
        </authorList>
    </citation>
    <scope>NUCLEOTIDE SEQUENCE [LARGE SCALE GENOMIC DNA]</scope>
    <source>
        <strain evidence="2 3">So0157-18</strain>
    </source>
</reference>
<dbReference type="EMBL" id="JELX01001674">
    <property type="protein sequence ID" value="KYF58142.1"/>
    <property type="molecule type" value="Genomic_DNA"/>
</dbReference>
<feature type="compositionally biased region" description="Polar residues" evidence="1">
    <location>
        <begin position="25"/>
        <end position="36"/>
    </location>
</feature>
<evidence type="ECO:0000256" key="1">
    <source>
        <dbReference type="SAM" id="MobiDB-lite"/>
    </source>
</evidence>
<evidence type="ECO:0000313" key="2">
    <source>
        <dbReference type="EMBL" id="KYF58142.1"/>
    </source>
</evidence>
<protein>
    <submittedName>
        <fullName evidence="2">Uncharacterized protein</fullName>
    </submittedName>
</protein>
<accession>A0A150PR52</accession>
<feature type="region of interest" description="Disordered" evidence="1">
    <location>
        <begin position="1"/>
        <end position="79"/>
    </location>
</feature>
<feature type="compositionally biased region" description="Low complexity" evidence="1">
    <location>
        <begin position="1"/>
        <end position="13"/>
    </location>
</feature>
<name>A0A150PR52_SORCE</name>
<proteinExistence type="predicted"/>
<evidence type="ECO:0000313" key="3">
    <source>
        <dbReference type="Proteomes" id="UP000075604"/>
    </source>
</evidence>
<dbReference type="Proteomes" id="UP000075604">
    <property type="component" value="Unassembled WGS sequence"/>
</dbReference>
<gene>
    <name evidence="2" type="ORF">BE04_20960</name>
</gene>